<dbReference type="RefSeq" id="WP_206580679.1">
    <property type="nucleotide sequence ID" value="NZ_JAFJZZ010000001.1"/>
</dbReference>
<reference evidence="18" key="1">
    <citation type="submission" date="2021-02" db="EMBL/GenBank/DDBJ databases">
        <title>Abyssanaerobacter marinus gen.nov., sp., nov, anaerobic bacterium isolated from the Onnuri vent field of Indian Ocean and suggestion of Mogibacteriaceae fam. nov., and proposal of reclassification of ambiguous this family's genus member.</title>
        <authorList>
            <person name="Kim Y.J."/>
            <person name="Yang J.-A."/>
        </authorList>
    </citation>
    <scope>NUCLEOTIDE SEQUENCE</scope>
    <source>
        <strain evidence="18">DSM 2634</strain>
    </source>
</reference>
<dbReference type="PRINTS" id="PR00144">
    <property type="entry name" value="DALDHYDRTASE"/>
</dbReference>
<name>A0A939IHF9_CLOAM</name>
<feature type="binding site" evidence="15">
    <location>
        <position position="232"/>
    </location>
    <ligand>
        <name>Mg(2+)</name>
        <dbReference type="ChEBI" id="CHEBI:18420"/>
    </ligand>
</feature>
<dbReference type="GO" id="GO:0006783">
    <property type="term" value="P:heme biosynthetic process"/>
    <property type="evidence" value="ECO:0007669"/>
    <property type="project" value="UniProtKB-KW"/>
</dbReference>
<comment type="cofactor">
    <cofactor evidence="1">
        <name>Zn(2+)</name>
        <dbReference type="ChEBI" id="CHEBI:29105"/>
    </cofactor>
</comment>
<proteinExistence type="inferred from homology"/>
<dbReference type="InterPro" id="IPR030656">
    <property type="entry name" value="ALAD_AS"/>
</dbReference>
<dbReference type="Gene3D" id="3.20.20.70">
    <property type="entry name" value="Aldolase class I"/>
    <property type="match status" value="1"/>
</dbReference>
<evidence type="ECO:0000256" key="14">
    <source>
        <dbReference type="PIRSR" id="PIRSR001415-3"/>
    </source>
</evidence>
<protein>
    <recommendedName>
        <fullName evidence="6 16">Delta-aminolevulinic acid dehydratase</fullName>
        <ecNumber evidence="5 16">4.2.1.24</ecNumber>
    </recommendedName>
</protein>
<feature type="binding site" evidence="14">
    <location>
        <position position="119"/>
    </location>
    <ligand>
        <name>Zn(2+)</name>
        <dbReference type="ChEBI" id="CHEBI:29105"/>
        <note>catalytic</note>
    </ligand>
</feature>
<comment type="catalytic activity">
    <reaction evidence="11 16">
        <text>2 5-aminolevulinate = porphobilinogen + 2 H2O + H(+)</text>
        <dbReference type="Rhea" id="RHEA:24064"/>
        <dbReference type="ChEBI" id="CHEBI:15377"/>
        <dbReference type="ChEBI" id="CHEBI:15378"/>
        <dbReference type="ChEBI" id="CHEBI:58126"/>
        <dbReference type="ChEBI" id="CHEBI:356416"/>
        <dbReference type="EC" id="4.2.1.24"/>
    </reaction>
</comment>
<dbReference type="GO" id="GO:0004655">
    <property type="term" value="F:porphobilinogen synthase activity"/>
    <property type="evidence" value="ECO:0007669"/>
    <property type="project" value="UniProtKB-EC"/>
</dbReference>
<dbReference type="PANTHER" id="PTHR11458">
    <property type="entry name" value="DELTA-AMINOLEVULINIC ACID DEHYDRATASE"/>
    <property type="match status" value="1"/>
</dbReference>
<evidence type="ECO:0000256" key="2">
    <source>
        <dbReference type="ARBA" id="ARBA00004694"/>
    </source>
</evidence>
<keyword evidence="7" id="KW-0350">Heme biosynthesis</keyword>
<evidence type="ECO:0000256" key="15">
    <source>
        <dbReference type="PIRSR" id="PIRSR001415-5"/>
    </source>
</evidence>
<feature type="binding site" evidence="13">
    <location>
        <position position="204"/>
    </location>
    <ligand>
        <name>5-aminolevulinate</name>
        <dbReference type="ChEBI" id="CHEBI:356416"/>
        <label>1</label>
    </ligand>
</feature>
<feature type="binding site" evidence="14">
    <location>
        <position position="121"/>
    </location>
    <ligand>
        <name>Zn(2+)</name>
        <dbReference type="ChEBI" id="CHEBI:29105"/>
        <note>catalytic</note>
    </ligand>
</feature>
<keyword evidence="8 16" id="KW-0456">Lyase</keyword>
<dbReference type="Pfam" id="PF00490">
    <property type="entry name" value="ALAD"/>
    <property type="match status" value="1"/>
</dbReference>
<dbReference type="InterPro" id="IPR001731">
    <property type="entry name" value="ALAD"/>
</dbReference>
<organism evidence="18 19">
    <name type="scientific">Clostridium aminobutyricum</name>
    <dbReference type="NCBI Taxonomy" id="33953"/>
    <lineage>
        <taxon>Bacteria</taxon>
        <taxon>Bacillati</taxon>
        <taxon>Bacillota</taxon>
        <taxon>Clostridia</taxon>
        <taxon>Eubacteriales</taxon>
        <taxon>Clostridiaceae</taxon>
        <taxon>Clostridium</taxon>
    </lineage>
</organism>
<dbReference type="Proteomes" id="UP000664545">
    <property type="component" value="Unassembled WGS sequence"/>
</dbReference>
<comment type="subunit">
    <text evidence="4 16">Homooctamer.</text>
</comment>
<feature type="binding site" evidence="13">
    <location>
        <position position="216"/>
    </location>
    <ligand>
        <name>5-aminolevulinate</name>
        <dbReference type="ChEBI" id="CHEBI:356416"/>
        <label>1</label>
    </ligand>
</feature>
<dbReference type="SMART" id="SM01004">
    <property type="entry name" value="ALAD"/>
    <property type="match status" value="1"/>
</dbReference>
<keyword evidence="19" id="KW-1185">Reference proteome</keyword>
<feature type="binding site" evidence="13">
    <location>
        <position position="312"/>
    </location>
    <ligand>
        <name>5-aminolevulinate</name>
        <dbReference type="ChEBI" id="CHEBI:356416"/>
        <label>2</label>
    </ligand>
</feature>
<evidence type="ECO:0000256" key="8">
    <source>
        <dbReference type="ARBA" id="ARBA00023239"/>
    </source>
</evidence>
<evidence type="ECO:0000256" key="1">
    <source>
        <dbReference type="ARBA" id="ARBA00001947"/>
    </source>
</evidence>
<evidence type="ECO:0000256" key="13">
    <source>
        <dbReference type="PIRSR" id="PIRSR001415-2"/>
    </source>
</evidence>
<dbReference type="PIRSF" id="PIRSF001415">
    <property type="entry name" value="Porphbilin_synth"/>
    <property type="match status" value="1"/>
</dbReference>
<evidence type="ECO:0000256" key="16">
    <source>
        <dbReference type="RuleBase" id="RU000515"/>
    </source>
</evidence>
<feature type="binding site" evidence="13">
    <location>
        <position position="273"/>
    </location>
    <ligand>
        <name>5-aminolevulinate</name>
        <dbReference type="ChEBI" id="CHEBI:356416"/>
        <label>2</label>
    </ligand>
</feature>
<evidence type="ECO:0000256" key="10">
    <source>
        <dbReference type="ARBA" id="ARBA00025628"/>
    </source>
</evidence>
<evidence type="ECO:0000256" key="9">
    <source>
        <dbReference type="ARBA" id="ARBA00023244"/>
    </source>
</evidence>
<evidence type="ECO:0000256" key="11">
    <source>
        <dbReference type="ARBA" id="ARBA00047651"/>
    </source>
</evidence>
<dbReference type="InterPro" id="IPR013785">
    <property type="entry name" value="Aldolase_TIM"/>
</dbReference>
<keyword evidence="14" id="KW-0862">Zinc</keyword>
<dbReference type="SUPFAM" id="SSF51569">
    <property type="entry name" value="Aldolase"/>
    <property type="match status" value="1"/>
</dbReference>
<evidence type="ECO:0000256" key="5">
    <source>
        <dbReference type="ARBA" id="ARBA00012053"/>
    </source>
</evidence>
<evidence type="ECO:0000313" key="19">
    <source>
        <dbReference type="Proteomes" id="UP000664545"/>
    </source>
</evidence>
<dbReference type="CDD" id="cd00384">
    <property type="entry name" value="ALAD_PBGS"/>
    <property type="match status" value="1"/>
</dbReference>
<feature type="active site" description="Schiff-base intermediate with substrate" evidence="12">
    <location>
        <position position="247"/>
    </location>
</feature>
<evidence type="ECO:0000256" key="17">
    <source>
        <dbReference type="RuleBase" id="RU004161"/>
    </source>
</evidence>
<evidence type="ECO:0000313" key="18">
    <source>
        <dbReference type="EMBL" id="MBN7771896.1"/>
    </source>
</evidence>
<keyword evidence="9 16" id="KW-0627">Porphyrin biosynthesis</keyword>
<evidence type="ECO:0000256" key="6">
    <source>
        <dbReference type="ARBA" id="ARBA00020771"/>
    </source>
</evidence>
<keyword evidence="14" id="KW-0479">Metal-binding</keyword>
<dbReference type="EC" id="4.2.1.24" evidence="5 16"/>
<evidence type="ECO:0000256" key="4">
    <source>
        <dbReference type="ARBA" id="ARBA00011823"/>
    </source>
</evidence>
<dbReference type="GO" id="GO:0005829">
    <property type="term" value="C:cytosol"/>
    <property type="evidence" value="ECO:0007669"/>
    <property type="project" value="TreeGrafter"/>
</dbReference>
<dbReference type="GO" id="GO:0008270">
    <property type="term" value="F:zinc ion binding"/>
    <property type="evidence" value="ECO:0007669"/>
    <property type="project" value="TreeGrafter"/>
</dbReference>
<comment type="pathway">
    <text evidence="2">Porphyrin-containing compound metabolism; protoporphyrin-IX biosynthesis; coproporphyrinogen-III from 5-aminolevulinate: step 1/4.</text>
</comment>
<evidence type="ECO:0000256" key="12">
    <source>
        <dbReference type="PIRSR" id="PIRSR001415-1"/>
    </source>
</evidence>
<accession>A0A939IHF9</accession>
<keyword evidence="15" id="KW-0460">Magnesium</keyword>
<evidence type="ECO:0000256" key="7">
    <source>
        <dbReference type="ARBA" id="ARBA00023133"/>
    </source>
</evidence>
<gene>
    <name evidence="18" type="primary">hemB</name>
    <name evidence="18" type="ORF">JYB65_00785</name>
</gene>
<dbReference type="AlphaFoldDB" id="A0A939IHF9"/>
<feature type="active site" description="Schiff-base intermediate with substrate" evidence="12">
    <location>
        <position position="194"/>
    </location>
</feature>
<evidence type="ECO:0000256" key="3">
    <source>
        <dbReference type="ARBA" id="ARBA00008055"/>
    </source>
</evidence>
<comment type="similarity">
    <text evidence="3 17">Belongs to the ALAD family.</text>
</comment>
<dbReference type="PROSITE" id="PS00169">
    <property type="entry name" value="D_ALA_DEHYDRATASE"/>
    <property type="match status" value="1"/>
</dbReference>
<dbReference type="PANTHER" id="PTHR11458:SF0">
    <property type="entry name" value="DELTA-AMINOLEVULINIC ACID DEHYDRATASE"/>
    <property type="match status" value="1"/>
</dbReference>
<feature type="binding site" evidence="14">
    <location>
        <position position="129"/>
    </location>
    <ligand>
        <name>Zn(2+)</name>
        <dbReference type="ChEBI" id="CHEBI:29105"/>
        <note>catalytic</note>
    </ligand>
</feature>
<comment type="function">
    <text evidence="10">Catalyzes an early step in the biosynthesis of tetrapyrroles. Binds two molecules of 5-aminolevulinate per subunit, each at a distinct site, and catalyzes their condensation to form porphobilinogen.</text>
</comment>
<dbReference type="FunFam" id="3.20.20.70:FF:000019">
    <property type="entry name" value="Delta-aminolevulinic acid dehydratase"/>
    <property type="match status" value="1"/>
</dbReference>
<comment type="caution">
    <text evidence="18">The sequence shown here is derived from an EMBL/GenBank/DDBJ whole genome shotgun (WGS) entry which is preliminary data.</text>
</comment>
<dbReference type="EMBL" id="JAFJZZ010000001">
    <property type="protein sequence ID" value="MBN7771896.1"/>
    <property type="molecule type" value="Genomic_DNA"/>
</dbReference>
<sequence length="327" mass="36183">MELLKRPRRLRLDGRVREMIRETRISKDSLIYPLFIEEGKGIIKDIQAMPGQKRYSVDTLPFALEEVAKAGVKNVMFFGIPSHKDECGSGAYHDHGVVQEAFRIAVKAFPELYYIGDVCMCEYTSHGHCGIIKGDTVDNDKTLPLLAKTAVSQVEAGASMVAPSDMMDGRVLAIRKALDAAGFEDTPIMSYAAKYASAFYGPFRDAAGSDNFKGNRKTYQMDYHNRREALKEVYTDLEEGADIIMVKPALSYLDIIREVRNEVNVPVAAYSVSGEYAMIKAAAHMGMIDESAIIAETTTSIYRAGADILITYFAKEIAAMVEEGRIG</sequence>
<dbReference type="NCBIfam" id="NF006762">
    <property type="entry name" value="PRK09283.1"/>
    <property type="match status" value="1"/>
</dbReference>